<dbReference type="Proteomes" id="UP000002668">
    <property type="component" value="Genome"/>
</dbReference>
<dbReference type="VEuPathDB" id="FungiDB:LEMA_P120000.1"/>
<organism evidence="3">
    <name type="scientific">Leptosphaeria maculans (strain JN3 / isolate v23.1.3 / race Av1-4-5-6-7-8)</name>
    <name type="common">Blackleg fungus</name>
    <name type="synonym">Phoma lingam</name>
    <dbReference type="NCBI Taxonomy" id="985895"/>
    <lineage>
        <taxon>Eukaryota</taxon>
        <taxon>Fungi</taxon>
        <taxon>Dikarya</taxon>
        <taxon>Ascomycota</taxon>
        <taxon>Pezizomycotina</taxon>
        <taxon>Dothideomycetes</taxon>
        <taxon>Pleosporomycetidae</taxon>
        <taxon>Pleosporales</taxon>
        <taxon>Pleosporineae</taxon>
        <taxon>Leptosphaeriaceae</taxon>
        <taxon>Plenodomus</taxon>
        <taxon>Plenodomus lingam/Leptosphaeria maculans species complex</taxon>
    </lineage>
</organism>
<name>E4ZSS1_LEPMJ</name>
<dbReference type="EMBL" id="FP929123">
    <property type="protein sequence ID" value="CBX94509.1"/>
    <property type="molecule type" value="Genomic_DNA"/>
</dbReference>
<feature type="region of interest" description="Disordered" evidence="1">
    <location>
        <begin position="1"/>
        <end position="24"/>
    </location>
</feature>
<proteinExistence type="predicted"/>
<dbReference type="AlphaFoldDB" id="E4ZSS1"/>
<sequence>MREVGPLFPAEKEGLSKNPVTSEPTPAVVSCCVPFGSATWHALSAVEII</sequence>
<dbReference type="InParanoid" id="E4ZSS1"/>
<accession>E4ZSS1</accession>
<evidence type="ECO:0000313" key="3">
    <source>
        <dbReference type="Proteomes" id="UP000002668"/>
    </source>
</evidence>
<reference evidence="3" key="1">
    <citation type="journal article" date="2011" name="Nat. Commun.">
        <title>Effector diversification within compartments of the Leptosphaeria maculans genome affected by Repeat-Induced Point mutations.</title>
        <authorList>
            <person name="Rouxel T."/>
            <person name="Grandaubert J."/>
            <person name="Hane J.K."/>
            <person name="Hoede C."/>
            <person name="van de Wouw A.P."/>
            <person name="Couloux A."/>
            <person name="Dominguez V."/>
            <person name="Anthouard V."/>
            <person name="Bally P."/>
            <person name="Bourras S."/>
            <person name="Cozijnsen A.J."/>
            <person name="Ciuffetti L.M."/>
            <person name="Degrave A."/>
            <person name="Dilmaghani A."/>
            <person name="Duret L."/>
            <person name="Fudal I."/>
            <person name="Goodwin S.B."/>
            <person name="Gout L."/>
            <person name="Glaser N."/>
            <person name="Linglin J."/>
            <person name="Kema G.H.J."/>
            <person name="Lapalu N."/>
            <person name="Lawrence C.B."/>
            <person name="May K."/>
            <person name="Meyer M."/>
            <person name="Ollivier B."/>
            <person name="Poulain J."/>
            <person name="Schoch C.L."/>
            <person name="Simon A."/>
            <person name="Spatafora J.W."/>
            <person name="Stachowiak A."/>
            <person name="Turgeon B.G."/>
            <person name="Tyler B.M."/>
            <person name="Vincent D."/>
            <person name="Weissenbach J."/>
            <person name="Amselem J."/>
            <person name="Quesneville H."/>
            <person name="Oliver R.P."/>
            <person name="Wincker P."/>
            <person name="Balesdent M.-H."/>
            <person name="Howlett B.J."/>
        </authorList>
    </citation>
    <scope>NUCLEOTIDE SEQUENCE [LARGE SCALE GENOMIC DNA]</scope>
    <source>
        <strain evidence="3">JN3 / isolate v23.1.3 / race Av1-4-5-6-7-8</strain>
    </source>
</reference>
<gene>
    <name evidence="2" type="ORF">LEMA_P120000.1</name>
</gene>
<protein>
    <submittedName>
        <fullName evidence="2">Predicted protein</fullName>
    </submittedName>
</protein>
<keyword evidence="3" id="KW-1185">Reference proteome</keyword>
<evidence type="ECO:0000313" key="2">
    <source>
        <dbReference type="EMBL" id="CBX94509.1"/>
    </source>
</evidence>
<evidence type="ECO:0000256" key="1">
    <source>
        <dbReference type="SAM" id="MobiDB-lite"/>
    </source>
</evidence>
<dbReference type="HOGENOM" id="CLU_3143378_0_0_1"/>